<gene>
    <name evidence="1" type="ORF">CDEB00056_LOCUS6471</name>
</gene>
<name>A0A7S3V7G7_9STRA</name>
<sequence>MSKDQNLNERCHQLSAASYNPYLKMREAKIARNKEKLNKLGLARNISSTSNGIDQSNVSRKRVADETILKLEDASRRRSKRLSGKLPYTSNPDRIVKAADLVDKDTGKTQSRIASKQKPISCEKLQIDAKPGSTRATVIDLKKILCGTFDYPIFIGRRLESFGKAAVVEHARIMSGNFSSISFNKYSGVCEFKNDILFLWVNIGDPKSSVKNNFLNEGRHITWFGGSRMHEASTVIHRLINIGKNYTKESSSGIILWCRLYDESKRSFGSYVNLGRLGYKSHEPSCHPLRFVFELLDYDLLKTATQADETNHFEKILSAGA</sequence>
<protein>
    <submittedName>
        <fullName evidence="1">Uncharacterized protein</fullName>
    </submittedName>
</protein>
<reference evidence="1" key="1">
    <citation type="submission" date="2021-01" db="EMBL/GenBank/DDBJ databases">
        <authorList>
            <person name="Corre E."/>
            <person name="Pelletier E."/>
            <person name="Niang G."/>
            <person name="Scheremetjew M."/>
            <person name="Finn R."/>
            <person name="Kale V."/>
            <person name="Holt S."/>
            <person name="Cochrane G."/>
            <person name="Meng A."/>
            <person name="Brown T."/>
            <person name="Cohen L."/>
        </authorList>
    </citation>
    <scope>NUCLEOTIDE SEQUENCE</scope>
    <source>
        <strain evidence="1">MM31A-1</strain>
    </source>
</reference>
<organism evidence="1">
    <name type="scientific">Chaetoceros debilis</name>
    <dbReference type="NCBI Taxonomy" id="122233"/>
    <lineage>
        <taxon>Eukaryota</taxon>
        <taxon>Sar</taxon>
        <taxon>Stramenopiles</taxon>
        <taxon>Ochrophyta</taxon>
        <taxon>Bacillariophyta</taxon>
        <taxon>Coscinodiscophyceae</taxon>
        <taxon>Chaetocerotophycidae</taxon>
        <taxon>Chaetocerotales</taxon>
        <taxon>Chaetocerotaceae</taxon>
        <taxon>Chaetoceros</taxon>
    </lineage>
</organism>
<dbReference type="AlphaFoldDB" id="A0A7S3V7G7"/>
<dbReference type="EMBL" id="HBIO01008469">
    <property type="protein sequence ID" value="CAE0461630.1"/>
    <property type="molecule type" value="Transcribed_RNA"/>
</dbReference>
<accession>A0A7S3V7G7</accession>
<proteinExistence type="predicted"/>
<evidence type="ECO:0000313" key="1">
    <source>
        <dbReference type="EMBL" id="CAE0461630.1"/>
    </source>
</evidence>